<feature type="domain" description="MobA-like NTP transferase" evidence="8">
    <location>
        <begin position="6"/>
        <end position="165"/>
    </location>
</feature>
<keyword evidence="9" id="KW-0548">Nucleotidyltransferase</keyword>
<dbReference type="CDD" id="cd02503">
    <property type="entry name" value="MobA"/>
    <property type="match status" value="1"/>
</dbReference>
<keyword evidence="4" id="KW-0547">Nucleotide-binding</keyword>
<keyword evidence="6" id="KW-0342">GTP-binding</keyword>
<protein>
    <submittedName>
        <fullName evidence="9">Molybdenum cofactor guanylyltransferase</fullName>
    </submittedName>
</protein>
<keyword evidence="5" id="KW-0460">Magnesium</keyword>
<organism evidence="9 10">
    <name type="scientific">Salinicoccus bachuensis</name>
    <dbReference type="NCBI Taxonomy" id="3136731"/>
    <lineage>
        <taxon>Bacteria</taxon>
        <taxon>Bacillati</taxon>
        <taxon>Bacillota</taxon>
        <taxon>Bacilli</taxon>
        <taxon>Bacillales</taxon>
        <taxon>Staphylococcaceae</taxon>
        <taxon>Salinicoccus</taxon>
    </lineage>
</organism>
<evidence type="ECO:0000259" key="8">
    <source>
        <dbReference type="Pfam" id="PF12804"/>
    </source>
</evidence>
<keyword evidence="3" id="KW-0479">Metal-binding</keyword>
<accession>A0ABZ3CLN0</accession>
<keyword evidence="2" id="KW-0808">Transferase</keyword>
<dbReference type="InterPro" id="IPR029044">
    <property type="entry name" value="Nucleotide-diphossugar_trans"/>
</dbReference>
<reference evidence="10" key="1">
    <citation type="submission" date="2023-10" db="EMBL/GenBank/DDBJ databases">
        <title>Genome analysis and identification of Salinococcus sp. Bachu38 nov., a PGPR from the rhizosphere of Tamarix.</title>
        <authorList>
            <person name="Liang Z."/>
            <person name="Zhang X."/>
            <person name="Jia J."/>
            <person name="Chen X."/>
            <person name="Wang Y."/>
            <person name="Wang Q."/>
            <person name="Wang R."/>
        </authorList>
    </citation>
    <scope>NUCLEOTIDE SEQUENCE [LARGE SCALE GENOMIC DNA]</scope>
    <source>
        <strain evidence="10">Bachu38</strain>
    </source>
</reference>
<dbReference type="InterPro" id="IPR013482">
    <property type="entry name" value="Molybde_CF_guanTrfase"/>
</dbReference>
<dbReference type="GO" id="GO:0016779">
    <property type="term" value="F:nucleotidyltransferase activity"/>
    <property type="evidence" value="ECO:0007669"/>
    <property type="project" value="UniProtKB-KW"/>
</dbReference>
<proteinExistence type="predicted"/>
<dbReference type="PANTHER" id="PTHR19136">
    <property type="entry name" value="MOLYBDENUM COFACTOR GUANYLYLTRANSFERASE"/>
    <property type="match status" value="1"/>
</dbReference>
<evidence type="ECO:0000256" key="7">
    <source>
        <dbReference type="ARBA" id="ARBA00023150"/>
    </source>
</evidence>
<gene>
    <name evidence="9" type="ORF">RQP18_01920</name>
</gene>
<dbReference type="RefSeq" id="WP_342388483.1">
    <property type="nucleotide sequence ID" value="NZ_CP138333.2"/>
</dbReference>
<keyword evidence="1" id="KW-0963">Cytoplasm</keyword>
<evidence type="ECO:0000256" key="2">
    <source>
        <dbReference type="ARBA" id="ARBA00022679"/>
    </source>
</evidence>
<dbReference type="PANTHER" id="PTHR19136:SF81">
    <property type="entry name" value="MOLYBDENUM COFACTOR GUANYLYLTRANSFERASE"/>
    <property type="match status" value="1"/>
</dbReference>
<name>A0ABZ3CLN0_9STAP</name>
<sequence length="192" mass="21568">MTETIGVVLAGGNSTRFGEDKAFFVLDGKPMYKHAADALEQSGVCDRVVVSTNDRLKTCFSDYQTVVDHPDFRDRGPLGGLYALSESFPGCRLLVVTCDTPYVSPAWLRILHGRAVDHDEAIIVTREAERLHPLIAVYQGRHLSETVRQLLEENRLSMRALFEEREKIEVDAALHDIDSGTFININRKTDIH</sequence>
<dbReference type="SUPFAM" id="SSF53448">
    <property type="entry name" value="Nucleotide-diphospho-sugar transferases"/>
    <property type="match status" value="1"/>
</dbReference>
<evidence type="ECO:0000313" key="10">
    <source>
        <dbReference type="Proteomes" id="UP001455384"/>
    </source>
</evidence>
<evidence type="ECO:0000313" key="9">
    <source>
        <dbReference type="EMBL" id="WZX29953.1"/>
    </source>
</evidence>
<dbReference type="Gene3D" id="3.90.550.10">
    <property type="entry name" value="Spore Coat Polysaccharide Biosynthesis Protein SpsA, Chain A"/>
    <property type="match status" value="1"/>
</dbReference>
<evidence type="ECO:0000256" key="1">
    <source>
        <dbReference type="ARBA" id="ARBA00022490"/>
    </source>
</evidence>
<evidence type="ECO:0000256" key="5">
    <source>
        <dbReference type="ARBA" id="ARBA00022842"/>
    </source>
</evidence>
<evidence type="ECO:0000256" key="6">
    <source>
        <dbReference type="ARBA" id="ARBA00023134"/>
    </source>
</evidence>
<dbReference type="Proteomes" id="UP001455384">
    <property type="component" value="Chromosome"/>
</dbReference>
<keyword evidence="7" id="KW-0501">Molybdenum cofactor biosynthesis</keyword>
<dbReference type="InterPro" id="IPR025877">
    <property type="entry name" value="MobA-like_NTP_Trfase"/>
</dbReference>
<evidence type="ECO:0000256" key="4">
    <source>
        <dbReference type="ARBA" id="ARBA00022741"/>
    </source>
</evidence>
<keyword evidence="10" id="KW-1185">Reference proteome</keyword>
<evidence type="ECO:0000256" key="3">
    <source>
        <dbReference type="ARBA" id="ARBA00022723"/>
    </source>
</evidence>
<dbReference type="EMBL" id="CP138333">
    <property type="protein sequence ID" value="WZX29953.1"/>
    <property type="molecule type" value="Genomic_DNA"/>
</dbReference>
<dbReference type="Pfam" id="PF12804">
    <property type="entry name" value="NTP_transf_3"/>
    <property type="match status" value="1"/>
</dbReference>